<evidence type="ECO:0000313" key="4">
    <source>
        <dbReference type="Proteomes" id="UP000198793"/>
    </source>
</evidence>
<keyword evidence="1" id="KW-0732">Signal</keyword>
<proteinExistence type="predicted"/>
<feature type="signal peptide" evidence="1">
    <location>
        <begin position="1"/>
        <end position="25"/>
    </location>
</feature>
<evidence type="ECO:0000313" key="3">
    <source>
        <dbReference type="EMBL" id="SDO49335.1"/>
    </source>
</evidence>
<accession>A0A1H0K012</accession>
<dbReference type="Proteomes" id="UP000198793">
    <property type="component" value="Unassembled WGS sequence"/>
</dbReference>
<evidence type="ECO:0000259" key="2">
    <source>
        <dbReference type="Pfam" id="PF13628"/>
    </source>
</evidence>
<dbReference type="InterPro" id="IPR012347">
    <property type="entry name" value="Ferritin-like"/>
</dbReference>
<dbReference type="Pfam" id="PF13628">
    <property type="entry name" value="DUF4142"/>
    <property type="match status" value="1"/>
</dbReference>
<dbReference type="RefSeq" id="WP_244519662.1">
    <property type="nucleotide sequence ID" value="NZ_FNIT01000007.1"/>
</dbReference>
<sequence>MMHRRQMLASAAAASVALMATSVLAQSAMPGEAAMGEAEMKHAKETGMVGALSLATSRVAEEKATDAMVKQFAGFEVAEQETIADILMSMKADPMQAEGALKKPSEAEVEAMIDPAGKESLEKLRGLSGAEFDKMYVMAQLDGHRKLLTIQEDYLKAGKNREHLSVAKLARGQVREHIALLEDLQSKMG</sequence>
<keyword evidence="4" id="KW-1185">Reference proteome</keyword>
<dbReference type="InterPro" id="IPR025419">
    <property type="entry name" value="DUF4142"/>
</dbReference>
<dbReference type="InterPro" id="IPR006311">
    <property type="entry name" value="TAT_signal"/>
</dbReference>
<dbReference type="Gene3D" id="1.20.1260.10">
    <property type="match status" value="1"/>
</dbReference>
<evidence type="ECO:0000256" key="1">
    <source>
        <dbReference type="SAM" id="SignalP"/>
    </source>
</evidence>
<feature type="chain" id="PRO_5011713329" description="DUF4142 domain-containing protein" evidence="1">
    <location>
        <begin position="26"/>
        <end position="189"/>
    </location>
</feature>
<dbReference type="EMBL" id="FNIT01000007">
    <property type="protein sequence ID" value="SDO49335.1"/>
    <property type="molecule type" value="Genomic_DNA"/>
</dbReference>
<name>A0A1H0K012_9HYPH</name>
<protein>
    <recommendedName>
        <fullName evidence="2">DUF4142 domain-containing protein</fullName>
    </recommendedName>
</protein>
<dbReference type="PROSITE" id="PS51318">
    <property type="entry name" value="TAT"/>
    <property type="match status" value="1"/>
</dbReference>
<reference evidence="3 4" key="1">
    <citation type="submission" date="2016-10" db="EMBL/GenBank/DDBJ databases">
        <authorList>
            <person name="de Groot N.N."/>
        </authorList>
    </citation>
    <scope>NUCLEOTIDE SEQUENCE [LARGE SCALE GENOMIC DNA]</scope>
    <source>
        <strain evidence="4">L7-484,KACC 16230,DSM 25025</strain>
    </source>
</reference>
<dbReference type="AlphaFoldDB" id="A0A1H0K012"/>
<gene>
    <name evidence="3" type="ORF">SAMN05192530_10732</name>
</gene>
<feature type="domain" description="DUF4142" evidence="2">
    <location>
        <begin position="42"/>
        <end position="184"/>
    </location>
</feature>
<organism evidence="3 4">
    <name type="scientific">Aureimonas jatrophae</name>
    <dbReference type="NCBI Taxonomy" id="1166073"/>
    <lineage>
        <taxon>Bacteria</taxon>
        <taxon>Pseudomonadati</taxon>
        <taxon>Pseudomonadota</taxon>
        <taxon>Alphaproteobacteria</taxon>
        <taxon>Hyphomicrobiales</taxon>
        <taxon>Aurantimonadaceae</taxon>
        <taxon>Aureimonas</taxon>
    </lineage>
</organism>